<reference evidence="1 2" key="1">
    <citation type="journal article" date="2003" name="Proc. Natl. Acad. Sci. U.S.A.">
        <title>The genome sequence of Clostridium tetani, the causative agent of tetanus disease.</title>
        <authorList>
            <person name="Brueggemann H."/>
            <person name="Baumer S."/>
            <person name="Fricke W.F."/>
            <person name="Wiezer A."/>
            <person name="Liesegang H."/>
            <person name="Decker I."/>
            <person name="Herzberg C."/>
            <person name="Martinez-Arias R."/>
            <person name="Merkl R."/>
            <person name="Henne A."/>
            <person name="Gottschalk G."/>
        </authorList>
    </citation>
    <scope>NUCLEOTIDE SEQUENCE [LARGE SCALE GENOMIC DNA]</scope>
    <source>
        <strain evidence="2">Massachusetts / E88</strain>
    </source>
</reference>
<dbReference type="HOGENOM" id="CLU_1243566_0_0_9"/>
<dbReference type="AlphaFoldDB" id="Q896H3"/>
<sequence length="222" mass="26938">MNILKRRQKMANYKKYVDEIKKNYDIVIYEKNYREIILKEFEYSKFLQDYFQEYMDKENGLDLNWSTLMVLFIKASKEKNVTLVEKYHKELRKYKSNYYVEYVLGEINLMYYGDLFKAKDAFNNAIKLKGDDGDCYYNLGFIYYLLGIFEKFFEFYIKAIKYSDYTLNPENLKNKAISSILFYYELVEKDEGKLKELCNKDYKNMTNEEIIKTLKGETLNEK</sequence>
<dbReference type="EMBL" id="AE015927">
    <property type="protein sequence ID" value="AAO35617.1"/>
    <property type="molecule type" value="Genomic_DNA"/>
</dbReference>
<evidence type="ECO:0000313" key="2">
    <source>
        <dbReference type="Proteomes" id="UP000001412"/>
    </source>
</evidence>
<name>Q896H3_CLOTE</name>
<keyword evidence="2" id="KW-1185">Reference proteome</keyword>
<protein>
    <submittedName>
        <fullName evidence="1">Uncharacterized protein</fullName>
    </submittedName>
</protein>
<dbReference type="KEGG" id="ctc:CTC_01031"/>
<organism evidence="1 2">
    <name type="scientific">Clostridium tetani (strain Massachusetts / E88)</name>
    <dbReference type="NCBI Taxonomy" id="212717"/>
    <lineage>
        <taxon>Bacteria</taxon>
        <taxon>Bacillati</taxon>
        <taxon>Bacillota</taxon>
        <taxon>Clostridia</taxon>
        <taxon>Eubacteriales</taxon>
        <taxon>Clostridiaceae</taxon>
        <taxon>Clostridium</taxon>
    </lineage>
</organism>
<gene>
    <name evidence="1" type="ordered locus">CTC_01031</name>
</gene>
<proteinExistence type="predicted"/>
<dbReference type="SUPFAM" id="SSF48452">
    <property type="entry name" value="TPR-like"/>
    <property type="match status" value="1"/>
</dbReference>
<dbReference type="Gene3D" id="1.25.40.10">
    <property type="entry name" value="Tetratricopeptide repeat domain"/>
    <property type="match status" value="1"/>
</dbReference>
<evidence type="ECO:0000313" key="1">
    <source>
        <dbReference type="EMBL" id="AAO35617.1"/>
    </source>
</evidence>
<dbReference type="InterPro" id="IPR011990">
    <property type="entry name" value="TPR-like_helical_dom_sf"/>
</dbReference>
<dbReference type="STRING" id="212717.CTC_01031"/>
<dbReference type="Proteomes" id="UP000001412">
    <property type="component" value="Chromosome"/>
</dbReference>
<accession>Q896H3</accession>